<name>A0A9W6Y625_9STRA</name>
<dbReference type="OrthoDB" id="99812at2759"/>
<dbReference type="InterPro" id="IPR003653">
    <property type="entry name" value="Peptidase_C48_C"/>
</dbReference>
<proteinExistence type="inferred from homology"/>
<comment type="similarity">
    <text evidence="1">Belongs to the peptidase C48 family.</text>
</comment>
<comment type="caution">
    <text evidence="5">The sequence shown here is derived from an EMBL/GenBank/DDBJ whole genome shotgun (WGS) entry which is preliminary data.</text>
</comment>
<dbReference type="AlphaFoldDB" id="A0A9W6Y625"/>
<evidence type="ECO:0000256" key="1">
    <source>
        <dbReference type="ARBA" id="ARBA00005234"/>
    </source>
</evidence>
<dbReference type="Gene3D" id="3.40.395.10">
    <property type="entry name" value="Adenoviral Proteinase, Chain A"/>
    <property type="match status" value="1"/>
</dbReference>
<evidence type="ECO:0000256" key="2">
    <source>
        <dbReference type="ARBA" id="ARBA00022670"/>
    </source>
</evidence>
<dbReference type="Proteomes" id="UP001165121">
    <property type="component" value="Unassembled WGS sequence"/>
</dbReference>
<dbReference type="EMBL" id="BSXT01003512">
    <property type="protein sequence ID" value="GMF54488.1"/>
    <property type="molecule type" value="Genomic_DNA"/>
</dbReference>
<keyword evidence="2" id="KW-0645">Protease</keyword>
<feature type="domain" description="Ubiquitin-like protease family profile" evidence="4">
    <location>
        <begin position="115"/>
        <end position="216"/>
    </location>
</feature>
<evidence type="ECO:0000256" key="3">
    <source>
        <dbReference type="ARBA" id="ARBA00022801"/>
    </source>
</evidence>
<dbReference type="Pfam" id="PF02902">
    <property type="entry name" value="Peptidase_C48"/>
    <property type="match status" value="1"/>
</dbReference>
<sequence>MRLVHEAYKTFTLANKTVAWMETVEWDAREMCAPFDDTRAVTKVRYVETLNLGVNKFENEEVDGYNLLDFRENLWLHSTSVLMALLTLRDEYPDVGVVDPSYHDFADMTQKLSVAKGLGAANPKYDRVIGIFNVGAHWIAFLIEKNANICHMFDPLQSERNYSAIERSVRKVMETVLGLEGKLDYKKIDWCKQQDGSSCGIWCIAVLEMLLAGASWNDKIYKLQPYLRIRYLYKVISLLMKPVGGE</sequence>
<keyword evidence="6" id="KW-1185">Reference proteome</keyword>
<evidence type="ECO:0000259" key="4">
    <source>
        <dbReference type="Pfam" id="PF02902"/>
    </source>
</evidence>
<dbReference type="InterPro" id="IPR038765">
    <property type="entry name" value="Papain-like_cys_pep_sf"/>
</dbReference>
<organism evidence="5 6">
    <name type="scientific">Phytophthora fragariaefolia</name>
    <dbReference type="NCBI Taxonomy" id="1490495"/>
    <lineage>
        <taxon>Eukaryota</taxon>
        <taxon>Sar</taxon>
        <taxon>Stramenopiles</taxon>
        <taxon>Oomycota</taxon>
        <taxon>Peronosporomycetes</taxon>
        <taxon>Peronosporales</taxon>
        <taxon>Peronosporaceae</taxon>
        <taxon>Phytophthora</taxon>
    </lineage>
</organism>
<dbReference type="GO" id="GO:0008234">
    <property type="term" value="F:cysteine-type peptidase activity"/>
    <property type="evidence" value="ECO:0007669"/>
    <property type="project" value="InterPro"/>
</dbReference>
<dbReference type="GO" id="GO:0006508">
    <property type="term" value="P:proteolysis"/>
    <property type="evidence" value="ECO:0007669"/>
    <property type="project" value="UniProtKB-KW"/>
</dbReference>
<evidence type="ECO:0000313" key="5">
    <source>
        <dbReference type="EMBL" id="GMF54488.1"/>
    </source>
</evidence>
<evidence type="ECO:0000313" key="6">
    <source>
        <dbReference type="Proteomes" id="UP001165121"/>
    </source>
</evidence>
<dbReference type="SUPFAM" id="SSF54001">
    <property type="entry name" value="Cysteine proteinases"/>
    <property type="match status" value="1"/>
</dbReference>
<accession>A0A9W6Y625</accession>
<keyword evidence="3" id="KW-0378">Hydrolase</keyword>
<gene>
    <name evidence="5" type="ORF">Pfra01_002275100</name>
</gene>
<protein>
    <submittedName>
        <fullName evidence="5">Unnamed protein product</fullName>
    </submittedName>
</protein>
<reference evidence="5" key="1">
    <citation type="submission" date="2023-04" db="EMBL/GenBank/DDBJ databases">
        <title>Phytophthora fragariaefolia NBRC 109709.</title>
        <authorList>
            <person name="Ichikawa N."/>
            <person name="Sato H."/>
            <person name="Tonouchi N."/>
        </authorList>
    </citation>
    <scope>NUCLEOTIDE SEQUENCE</scope>
    <source>
        <strain evidence="5">NBRC 109709</strain>
    </source>
</reference>